<feature type="compositionally biased region" description="Low complexity" evidence="2">
    <location>
        <begin position="696"/>
        <end position="713"/>
    </location>
</feature>
<feature type="compositionally biased region" description="Polar residues" evidence="2">
    <location>
        <begin position="220"/>
        <end position="236"/>
    </location>
</feature>
<evidence type="ECO:0000313" key="4">
    <source>
        <dbReference type="EMBL" id="QUC21466.1"/>
    </source>
</evidence>
<organism evidence="4 5">
    <name type="scientific">Ustilaginoidea virens</name>
    <name type="common">Rice false smut fungus</name>
    <name type="synonym">Villosiclava virens</name>
    <dbReference type="NCBI Taxonomy" id="1159556"/>
    <lineage>
        <taxon>Eukaryota</taxon>
        <taxon>Fungi</taxon>
        <taxon>Dikarya</taxon>
        <taxon>Ascomycota</taxon>
        <taxon>Pezizomycotina</taxon>
        <taxon>Sordariomycetes</taxon>
        <taxon>Hypocreomycetidae</taxon>
        <taxon>Hypocreales</taxon>
        <taxon>Clavicipitaceae</taxon>
        <taxon>Ustilaginoidea</taxon>
    </lineage>
</organism>
<feature type="compositionally biased region" description="Basic and acidic residues" evidence="2">
    <location>
        <begin position="418"/>
        <end position="431"/>
    </location>
</feature>
<dbReference type="Proteomes" id="UP000027002">
    <property type="component" value="Chromosome 4"/>
</dbReference>
<feature type="region of interest" description="Disordered" evidence="2">
    <location>
        <begin position="646"/>
        <end position="747"/>
    </location>
</feature>
<dbReference type="GO" id="GO:0005078">
    <property type="term" value="F:MAP-kinase scaffold activity"/>
    <property type="evidence" value="ECO:0007669"/>
    <property type="project" value="TreeGrafter"/>
</dbReference>
<dbReference type="PANTHER" id="PTHR21601:SF0">
    <property type="entry name" value="PROTEIN SPA2-RELATED"/>
    <property type="match status" value="1"/>
</dbReference>
<dbReference type="Pfam" id="PF08518">
    <property type="entry name" value="GIT_SHD"/>
    <property type="match status" value="2"/>
</dbReference>
<feature type="region of interest" description="Disordered" evidence="2">
    <location>
        <begin position="398"/>
        <end position="437"/>
    </location>
</feature>
<feature type="region of interest" description="Disordered" evidence="2">
    <location>
        <begin position="1"/>
        <end position="92"/>
    </location>
</feature>
<accession>A0A8E5MIX6</accession>
<evidence type="ECO:0000313" key="5">
    <source>
        <dbReference type="Proteomes" id="UP000027002"/>
    </source>
</evidence>
<dbReference type="KEGG" id="uvi:66066486"/>
<proteinExistence type="predicted"/>
<feature type="domain" description="GIT Spa2 homology (SHD)" evidence="3">
    <location>
        <begin position="181"/>
        <end position="211"/>
    </location>
</feature>
<dbReference type="InterPro" id="IPR039892">
    <property type="entry name" value="Spa2/Sph1"/>
</dbReference>
<feature type="region of interest" description="Disordered" evidence="2">
    <location>
        <begin position="211"/>
        <end position="299"/>
    </location>
</feature>
<dbReference type="RefSeq" id="XP_042999139.1">
    <property type="nucleotide sequence ID" value="XM_043143206.1"/>
</dbReference>
<name>A0A8E5MIX6_USTVR</name>
<dbReference type="InterPro" id="IPR056439">
    <property type="entry name" value="VBS_C3G9"/>
</dbReference>
<gene>
    <name evidence="4" type="ORF">UV8b_05709</name>
</gene>
<dbReference type="Pfam" id="PF23742">
    <property type="entry name" value="VBS_C3G9"/>
    <property type="match status" value="1"/>
</dbReference>
<keyword evidence="5" id="KW-1185">Reference proteome</keyword>
<reference evidence="4" key="1">
    <citation type="submission" date="2020-03" db="EMBL/GenBank/DDBJ databases">
        <title>A mixture of massive structural variations and highly conserved coding sequences in Ustilaginoidea virens genome.</title>
        <authorList>
            <person name="Zhang K."/>
            <person name="Zhao Z."/>
            <person name="Zhang Z."/>
            <person name="Li Y."/>
            <person name="Hsiang T."/>
            <person name="Sun W."/>
        </authorList>
    </citation>
    <scope>NUCLEOTIDE SEQUENCE</scope>
    <source>
        <strain evidence="4">UV-8b</strain>
    </source>
</reference>
<dbReference type="GeneID" id="66066486"/>
<dbReference type="EMBL" id="CP072756">
    <property type="protein sequence ID" value="QUC21466.1"/>
    <property type="molecule type" value="Genomic_DNA"/>
</dbReference>
<protein>
    <recommendedName>
        <fullName evidence="3">GIT Spa2 homology (SHD) domain-containing protein</fullName>
    </recommendedName>
</protein>
<dbReference type="InterPro" id="IPR022018">
    <property type="entry name" value="GIT1_C"/>
</dbReference>
<dbReference type="AlphaFoldDB" id="A0A8E5MIX6"/>
<feature type="compositionally biased region" description="Gly residues" evidence="2">
    <location>
        <begin position="717"/>
        <end position="743"/>
    </location>
</feature>
<sequence length="881" mass="94882">MSAVGRNVPLSPVSLGGSEWSLSKYPSREEGGRGNLASPPVSGGSNGTMSLNGFPPGPRSNGGPSPPPSVGRSSTGTNIFGGSDGGPNGSRTELDESVLIEHYIALKAFLTARGNDARQQTNKARDKLLRLSAVQFFELSTDVFDELLRRQAMARAPPNAPNTPSQFLLPEKTFHPKRNQARQRLSSLGPPRFRDLAADVYHELERRFPSFVGRDIPRGGSSTSMRSGPISRNGTPVNGMFPPRAQSNRRRPSDASSIRGGPPPPDGYGFPASPNPLHPANPANGEFSRPMPKQLNQNNTIVPNKSTMLEEDDDAGAAEADKKVTDDYQGQIRSLQSKLADMEDTMKKKDDEMKAALDGERSRAAAAASLEKQEWSNVRLDLESKLAEAQDLNASMKQELDRVRASQAMEAASSSTRSDADIQRENEELRQSLRQQEQVTEQVRKEAQEFLEEMRLLSQQSAATYDKQLELEKTIEDLEREVRDWRNRYARSKTQQGGMRASLQGIALDQGAADCLRDKGFVQDDGVIRDVHVTRFQMSIDELLRSARNDSPEKLVAAMKRVVVSVRRITRELDESTPHDDDDDDAIQQQGRLKARVSSTANGLITASKNFAAAGGLSPVSLLDAAASNLSVSIVDLLRVVKIRPTPPGELEEDDDGALTPVDPAGFFSPSSTAQPSRRGSLPPPPPFQGLGGVGPRASAESSTYSTISSPRESVGHPGGGAASGGTSGGGGGGYLGGGGGPNGYHHGRPDDLKLYLDDQTAPLVSDIQNLVSCVRGGGQRKQIASHVLSIEAIVGNMVDETRKCGYGGMASALEETRDRLLDASQRGQDIARSGAGQDDRSWHLWTQALPPIAFEIARETKELVQKVGGLTRASCADEFS</sequence>
<dbReference type="GO" id="GO:1902716">
    <property type="term" value="C:cell cortex of growing cell tip"/>
    <property type="evidence" value="ECO:0007669"/>
    <property type="project" value="TreeGrafter"/>
</dbReference>
<dbReference type="InterPro" id="IPR013724">
    <property type="entry name" value="GIT_SHD"/>
</dbReference>
<dbReference type="Pfam" id="PF12205">
    <property type="entry name" value="GIT1_C"/>
    <property type="match status" value="1"/>
</dbReference>
<evidence type="ECO:0000259" key="3">
    <source>
        <dbReference type="SMART" id="SM00555"/>
    </source>
</evidence>
<evidence type="ECO:0000256" key="2">
    <source>
        <dbReference type="SAM" id="MobiDB-lite"/>
    </source>
</evidence>
<dbReference type="PANTHER" id="PTHR21601">
    <property type="entry name" value="SPA2 PROTEIN"/>
    <property type="match status" value="1"/>
</dbReference>
<dbReference type="OrthoDB" id="5588096at2759"/>
<keyword evidence="1" id="KW-0677">Repeat</keyword>
<evidence type="ECO:0000256" key="1">
    <source>
        <dbReference type="ARBA" id="ARBA00022737"/>
    </source>
</evidence>
<dbReference type="GO" id="GO:0005826">
    <property type="term" value="C:actomyosin contractile ring"/>
    <property type="evidence" value="ECO:0007669"/>
    <property type="project" value="TreeGrafter"/>
</dbReference>
<dbReference type="SMART" id="SM00555">
    <property type="entry name" value="GIT"/>
    <property type="match status" value="2"/>
</dbReference>
<feature type="domain" description="GIT Spa2 homology (SHD)" evidence="3">
    <location>
        <begin position="124"/>
        <end position="154"/>
    </location>
</feature>